<dbReference type="InterPro" id="IPR003661">
    <property type="entry name" value="HisK_dim/P_dom"/>
</dbReference>
<evidence type="ECO:0000256" key="4">
    <source>
        <dbReference type="ARBA" id="ARBA00022679"/>
    </source>
</evidence>
<proteinExistence type="predicted"/>
<evidence type="ECO:0000313" key="11">
    <source>
        <dbReference type="EMBL" id="HGW92128.1"/>
    </source>
</evidence>
<feature type="domain" description="Cyclic nucleotide-binding" evidence="9">
    <location>
        <begin position="8"/>
        <end position="106"/>
    </location>
</feature>
<evidence type="ECO:0000256" key="7">
    <source>
        <dbReference type="ARBA" id="ARBA00022840"/>
    </source>
</evidence>
<evidence type="ECO:0000256" key="8">
    <source>
        <dbReference type="ARBA" id="ARBA00023012"/>
    </source>
</evidence>
<dbReference type="Pfam" id="PF02518">
    <property type="entry name" value="HATPase_c"/>
    <property type="match status" value="1"/>
</dbReference>
<reference evidence="11" key="1">
    <citation type="journal article" date="2020" name="mSystems">
        <title>Genome- and Community-Level Interaction Insights into Carbon Utilization and Element Cycling Functions of Hydrothermarchaeota in Hydrothermal Sediment.</title>
        <authorList>
            <person name="Zhou Z."/>
            <person name="Liu Y."/>
            <person name="Xu W."/>
            <person name="Pan J."/>
            <person name="Luo Z.H."/>
            <person name="Li M."/>
        </authorList>
    </citation>
    <scope>NUCLEOTIDE SEQUENCE [LARGE SCALE GENOMIC DNA]</scope>
    <source>
        <strain evidence="11">SpSt-780</strain>
    </source>
</reference>
<dbReference type="InterPro" id="IPR036097">
    <property type="entry name" value="HisK_dim/P_sf"/>
</dbReference>
<evidence type="ECO:0000256" key="6">
    <source>
        <dbReference type="ARBA" id="ARBA00022777"/>
    </source>
</evidence>
<dbReference type="PROSITE" id="PS50109">
    <property type="entry name" value="HIS_KIN"/>
    <property type="match status" value="1"/>
</dbReference>
<dbReference type="Pfam" id="PF00027">
    <property type="entry name" value="cNMP_binding"/>
    <property type="match status" value="1"/>
</dbReference>
<dbReference type="PANTHER" id="PTHR43065:SF10">
    <property type="entry name" value="PEROXIDE STRESS-ACTIVATED HISTIDINE KINASE MAK3"/>
    <property type="match status" value="1"/>
</dbReference>
<dbReference type="PRINTS" id="PR00344">
    <property type="entry name" value="BCTRLSENSOR"/>
</dbReference>
<dbReference type="PANTHER" id="PTHR43065">
    <property type="entry name" value="SENSOR HISTIDINE KINASE"/>
    <property type="match status" value="1"/>
</dbReference>
<keyword evidence="3" id="KW-0597">Phosphoprotein</keyword>
<dbReference type="SUPFAM" id="SSF47384">
    <property type="entry name" value="Homodimeric domain of signal transducing histidine kinase"/>
    <property type="match status" value="1"/>
</dbReference>
<dbReference type="CDD" id="cd00038">
    <property type="entry name" value="CAP_ED"/>
    <property type="match status" value="1"/>
</dbReference>
<dbReference type="Pfam" id="PF00512">
    <property type="entry name" value="HisKA"/>
    <property type="match status" value="1"/>
</dbReference>
<comment type="caution">
    <text evidence="11">The sequence shown here is derived from an EMBL/GenBank/DDBJ whole genome shotgun (WGS) entry which is preliminary data.</text>
</comment>
<organism evidence="11">
    <name type="scientific">candidate division WOR-3 bacterium</name>
    <dbReference type="NCBI Taxonomy" id="2052148"/>
    <lineage>
        <taxon>Bacteria</taxon>
        <taxon>Bacteria division WOR-3</taxon>
    </lineage>
</organism>
<protein>
    <recommendedName>
        <fullName evidence="2">histidine kinase</fullName>
        <ecNumber evidence="2">2.7.13.3</ecNumber>
    </recommendedName>
</protein>
<keyword evidence="5" id="KW-0547">Nucleotide-binding</keyword>
<dbReference type="CDD" id="cd00082">
    <property type="entry name" value="HisKA"/>
    <property type="match status" value="1"/>
</dbReference>
<name>A0A7C4YSA2_UNCW3</name>
<dbReference type="EC" id="2.7.13.3" evidence="2"/>
<dbReference type="InterPro" id="IPR014710">
    <property type="entry name" value="RmlC-like_jellyroll"/>
</dbReference>
<evidence type="ECO:0000256" key="1">
    <source>
        <dbReference type="ARBA" id="ARBA00000085"/>
    </source>
</evidence>
<dbReference type="PROSITE" id="PS50042">
    <property type="entry name" value="CNMP_BINDING_3"/>
    <property type="match status" value="1"/>
</dbReference>
<dbReference type="EMBL" id="DTHG01000079">
    <property type="protein sequence ID" value="HGW92128.1"/>
    <property type="molecule type" value="Genomic_DNA"/>
</dbReference>
<dbReference type="SMART" id="SM00100">
    <property type="entry name" value="cNMP"/>
    <property type="match status" value="1"/>
</dbReference>
<keyword evidence="7" id="KW-0067">ATP-binding</keyword>
<dbReference type="InterPro" id="IPR004358">
    <property type="entry name" value="Sig_transdc_His_kin-like_C"/>
</dbReference>
<evidence type="ECO:0000256" key="2">
    <source>
        <dbReference type="ARBA" id="ARBA00012438"/>
    </source>
</evidence>
<dbReference type="GO" id="GO:0005524">
    <property type="term" value="F:ATP binding"/>
    <property type="evidence" value="ECO:0007669"/>
    <property type="project" value="UniProtKB-KW"/>
</dbReference>
<feature type="domain" description="Histidine kinase" evidence="10">
    <location>
        <begin position="150"/>
        <end position="348"/>
    </location>
</feature>
<dbReference type="SMART" id="SM00388">
    <property type="entry name" value="HisKA"/>
    <property type="match status" value="1"/>
</dbReference>
<evidence type="ECO:0000256" key="3">
    <source>
        <dbReference type="ARBA" id="ARBA00022553"/>
    </source>
</evidence>
<dbReference type="InterPro" id="IPR005467">
    <property type="entry name" value="His_kinase_dom"/>
</dbReference>
<dbReference type="PROSITE" id="PS00888">
    <property type="entry name" value="CNMP_BINDING_1"/>
    <property type="match status" value="1"/>
</dbReference>
<dbReference type="SUPFAM" id="SSF55874">
    <property type="entry name" value="ATPase domain of HSP90 chaperone/DNA topoisomerase II/histidine kinase"/>
    <property type="match status" value="1"/>
</dbReference>
<dbReference type="SUPFAM" id="SSF51206">
    <property type="entry name" value="cAMP-binding domain-like"/>
    <property type="match status" value="1"/>
</dbReference>
<dbReference type="InterPro" id="IPR000595">
    <property type="entry name" value="cNMP-bd_dom"/>
</dbReference>
<accession>A0A7C4YSA2</accession>
<dbReference type="GO" id="GO:0000155">
    <property type="term" value="F:phosphorelay sensor kinase activity"/>
    <property type="evidence" value="ECO:0007669"/>
    <property type="project" value="InterPro"/>
</dbReference>
<sequence length="348" mass="39471">MDLKEVEIFKDLNDEEKERLNNLGSVLDVKNGEILINEGEEGDSFYIVLQGSFIVSSKGNVIKVLKEGEIFGEMALITGGKRTATCKAIEDSNVFRMDKEGFFHFIKEHPEAGIKILRIISERLKDTTDKMIDEIRRDTALKTLGKLAGTVIHDLKSPITVIKGYIDFLERDLPDEERKKIVGILRKEIEKLLSMIQDFLEFARGKETLRLVKTDIKSYIEEIVQFIKEGLKKEITIDISGESFYANIDPIKMRRVFVNIIQNSIEAMDKGRIDIILKDGVISFKDNGKGMSPEVKERIFEPFFTSKRTGTGLGMTIVKKIIDDHNCKISIESEEGKGTEVTISFPVN</sequence>
<gene>
    <name evidence="11" type="ORF">ENV67_06285</name>
</gene>
<dbReference type="InterPro" id="IPR018490">
    <property type="entry name" value="cNMP-bd_dom_sf"/>
</dbReference>
<dbReference type="AlphaFoldDB" id="A0A7C4YSA2"/>
<keyword evidence="8" id="KW-0902">Two-component regulatory system</keyword>
<evidence type="ECO:0000259" key="9">
    <source>
        <dbReference type="PROSITE" id="PS50042"/>
    </source>
</evidence>
<evidence type="ECO:0000259" key="10">
    <source>
        <dbReference type="PROSITE" id="PS50109"/>
    </source>
</evidence>
<comment type="catalytic activity">
    <reaction evidence="1">
        <text>ATP + protein L-histidine = ADP + protein N-phospho-L-histidine.</text>
        <dbReference type="EC" id="2.7.13.3"/>
    </reaction>
</comment>
<keyword evidence="4" id="KW-0808">Transferase</keyword>
<dbReference type="SMART" id="SM00387">
    <property type="entry name" value="HATPase_c"/>
    <property type="match status" value="1"/>
</dbReference>
<keyword evidence="6" id="KW-0418">Kinase</keyword>
<dbReference type="InterPro" id="IPR018488">
    <property type="entry name" value="cNMP-bd_CS"/>
</dbReference>
<dbReference type="Gene3D" id="1.10.287.130">
    <property type="match status" value="1"/>
</dbReference>
<evidence type="ECO:0000256" key="5">
    <source>
        <dbReference type="ARBA" id="ARBA00022741"/>
    </source>
</evidence>
<dbReference type="Gene3D" id="2.60.120.10">
    <property type="entry name" value="Jelly Rolls"/>
    <property type="match status" value="1"/>
</dbReference>
<dbReference type="CDD" id="cd00075">
    <property type="entry name" value="HATPase"/>
    <property type="match status" value="1"/>
</dbReference>
<dbReference type="InterPro" id="IPR003594">
    <property type="entry name" value="HATPase_dom"/>
</dbReference>
<dbReference type="Gene3D" id="3.30.565.10">
    <property type="entry name" value="Histidine kinase-like ATPase, C-terminal domain"/>
    <property type="match status" value="1"/>
</dbReference>
<dbReference type="InterPro" id="IPR036890">
    <property type="entry name" value="HATPase_C_sf"/>
</dbReference>